<feature type="compositionally biased region" description="Basic residues" evidence="1">
    <location>
        <begin position="160"/>
        <end position="170"/>
    </location>
</feature>
<comment type="caution">
    <text evidence="2">The sequence shown here is derived from an EMBL/GenBank/DDBJ whole genome shotgun (WGS) entry which is preliminary data.</text>
</comment>
<keyword evidence="3" id="KW-1185">Reference proteome</keyword>
<evidence type="ECO:0000313" key="3">
    <source>
        <dbReference type="Proteomes" id="UP001419268"/>
    </source>
</evidence>
<name>A0AAP0PVC4_9MAGN</name>
<organism evidence="2 3">
    <name type="scientific">Stephania cephalantha</name>
    <dbReference type="NCBI Taxonomy" id="152367"/>
    <lineage>
        <taxon>Eukaryota</taxon>
        <taxon>Viridiplantae</taxon>
        <taxon>Streptophyta</taxon>
        <taxon>Embryophyta</taxon>
        <taxon>Tracheophyta</taxon>
        <taxon>Spermatophyta</taxon>
        <taxon>Magnoliopsida</taxon>
        <taxon>Ranunculales</taxon>
        <taxon>Menispermaceae</taxon>
        <taxon>Menispermoideae</taxon>
        <taxon>Cissampelideae</taxon>
        <taxon>Stephania</taxon>
    </lineage>
</organism>
<proteinExistence type="predicted"/>
<sequence length="170" mass="19049">MTFCTKSIRLSRASNWRIRKGGDHLLSHESRGEKMQFEFMATPDYLPWSIRVSHPATENPAYTEGATDTVTDYELMKRNKRALDTVLAWIDLPEGMTKMEAARRIANEVVEFLTGMGLVTTNTTTTADTNTTTTSPTTSNLSASQPPKTKRMHGNTYQSRKGKKSKNSVL</sequence>
<protein>
    <submittedName>
        <fullName evidence="2">Uncharacterized protein</fullName>
    </submittedName>
</protein>
<dbReference type="EMBL" id="JBBNAG010000002">
    <property type="protein sequence ID" value="KAK9157778.1"/>
    <property type="molecule type" value="Genomic_DNA"/>
</dbReference>
<feature type="compositionally biased region" description="Low complexity" evidence="1">
    <location>
        <begin position="122"/>
        <end position="142"/>
    </location>
</feature>
<evidence type="ECO:0000313" key="2">
    <source>
        <dbReference type="EMBL" id="KAK9157778.1"/>
    </source>
</evidence>
<feature type="region of interest" description="Disordered" evidence="1">
    <location>
        <begin position="122"/>
        <end position="170"/>
    </location>
</feature>
<evidence type="ECO:0000256" key="1">
    <source>
        <dbReference type="SAM" id="MobiDB-lite"/>
    </source>
</evidence>
<reference evidence="2 3" key="1">
    <citation type="submission" date="2024-01" db="EMBL/GenBank/DDBJ databases">
        <title>Genome assemblies of Stephania.</title>
        <authorList>
            <person name="Yang L."/>
        </authorList>
    </citation>
    <scope>NUCLEOTIDE SEQUENCE [LARGE SCALE GENOMIC DNA]</scope>
    <source>
        <strain evidence="2">JXDWG</strain>
        <tissue evidence="2">Leaf</tissue>
    </source>
</reference>
<dbReference type="AlphaFoldDB" id="A0AAP0PVC4"/>
<gene>
    <name evidence="2" type="ORF">Scep_004352</name>
</gene>
<dbReference type="Proteomes" id="UP001419268">
    <property type="component" value="Unassembled WGS sequence"/>
</dbReference>
<accession>A0AAP0PVC4</accession>